<comment type="subcellular location">
    <subcellularLocation>
        <location evidence="1">Cell membrane</location>
        <topology evidence="1">Multi-pass membrane protein</topology>
    </subcellularLocation>
</comment>
<keyword evidence="3" id="KW-1003">Cell membrane</keyword>
<evidence type="ECO:0000256" key="3">
    <source>
        <dbReference type="ARBA" id="ARBA00022475"/>
    </source>
</evidence>
<comment type="similarity">
    <text evidence="2">Belongs to the ABC-4 integral membrane protein family. LolC/E subfamily.</text>
</comment>
<organism evidence="10 11">
    <name type="scientific">Zoogloea oryzae</name>
    <dbReference type="NCBI Taxonomy" id="310767"/>
    <lineage>
        <taxon>Bacteria</taxon>
        <taxon>Pseudomonadati</taxon>
        <taxon>Pseudomonadota</taxon>
        <taxon>Betaproteobacteria</taxon>
        <taxon>Rhodocyclales</taxon>
        <taxon>Zoogloeaceae</taxon>
        <taxon>Zoogloea</taxon>
    </lineage>
</organism>
<evidence type="ECO:0000256" key="7">
    <source>
        <dbReference type="SAM" id="Phobius"/>
    </source>
</evidence>
<evidence type="ECO:0000256" key="5">
    <source>
        <dbReference type="ARBA" id="ARBA00022989"/>
    </source>
</evidence>
<evidence type="ECO:0000256" key="6">
    <source>
        <dbReference type="ARBA" id="ARBA00023136"/>
    </source>
</evidence>
<dbReference type="RefSeq" id="WP_284188465.1">
    <property type="nucleotide sequence ID" value="NZ_BSPX01000042.1"/>
</dbReference>
<feature type="transmembrane region" description="Helical" evidence="7">
    <location>
        <begin position="280"/>
        <end position="299"/>
    </location>
</feature>
<evidence type="ECO:0000313" key="10">
    <source>
        <dbReference type="EMBL" id="GLT23247.1"/>
    </source>
</evidence>
<evidence type="ECO:0000256" key="4">
    <source>
        <dbReference type="ARBA" id="ARBA00022692"/>
    </source>
</evidence>
<feature type="transmembrane region" description="Helical" evidence="7">
    <location>
        <begin position="24"/>
        <end position="49"/>
    </location>
</feature>
<evidence type="ECO:0000256" key="2">
    <source>
        <dbReference type="ARBA" id="ARBA00005236"/>
    </source>
</evidence>
<dbReference type="EMBL" id="BSPX01000042">
    <property type="protein sequence ID" value="GLT23247.1"/>
    <property type="molecule type" value="Genomic_DNA"/>
</dbReference>
<dbReference type="PANTHER" id="PTHR30489:SF0">
    <property type="entry name" value="LIPOPROTEIN-RELEASING SYSTEM TRANSMEMBRANE PROTEIN LOLE"/>
    <property type="match status" value="1"/>
</dbReference>
<feature type="domain" description="MacB-like periplasmic core" evidence="9">
    <location>
        <begin position="26"/>
        <end position="245"/>
    </location>
</feature>
<proteinExistence type="inferred from homology"/>
<dbReference type="Proteomes" id="UP001157167">
    <property type="component" value="Unassembled WGS sequence"/>
</dbReference>
<dbReference type="Pfam" id="PF12704">
    <property type="entry name" value="MacB_PCD"/>
    <property type="match status" value="1"/>
</dbReference>
<keyword evidence="11" id="KW-1185">Reference proteome</keyword>
<name>A0ABQ6FF50_9RHOO</name>
<keyword evidence="5 7" id="KW-1133">Transmembrane helix</keyword>
<dbReference type="InterPro" id="IPR025857">
    <property type="entry name" value="MacB_PCD"/>
</dbReference>
<keyword evidence="6 7" id="KW-0472">Membrane</keyword>
<evidence type="ECO:0000313" key="11">
    <source>
        <dbReference type="Proteomes" id="UP001157167"/>
    </source>
</evidence>
<sequence>MSIDLYFRDVTQAFRNIVRQRRRALFALVTIVGGVMAFLLAGGFIQWILKDMREATIRSQLGHVQIVRPGFFDKGLADPYAYLLSGADAVYNDLAKTPGVRVITPRLVFTGLASHDDSTISFSGEGVDPDKEGDLSRALQIISGEALSSTEPNGIILGEGLAANMGVKVGDTVVLLATTSKGTLNAVECRVRGIFATITKAYDDTFLRVPLPVAQTLSRAKGPTSWVVLLDKTDDTDAFVAQARAQTSAKDFEFIPWHELADFYKKTVVLFTRQVGVVKILIALIIVLSISNTLSMAVIERTGEIGTIMALGIRRSGVLRMFIIEGVMLGLIGGLLGVLLGVIVAGGISAVGIPMPPPPGMARGYIGQILITPGLVAEGLALALLTTLVASILPAWKASRMNIVDALRHQR</sequence>
<evidence type="ECO:0000256" key="1">
    <source>
        <dbReference type="ARBA" id="ARBA00004651"/>
    </source>
</evidence>
<feature type="domain" description="ABC3 transporter permease C-terminal" evidence="8">
    <location>
        <begin position="280"/>
        <end position="403"/>
    </location>
</feature>
<gene>
    <name evidence="10" type="ORF">GCM10007933_27110</name>
</gene>
<dbReference type="Pfam" id="PF02687">
    <property type="entry name" value="FtsX"/>
    <property type="match status" value="1"/>
</dbReference>
<comment type="caution">
    <text evidence="10">The sequence shown here is derived from an EMBL/GenBank/DDBJ whole genome shotgun (WGS) entry which is preliminary data.</text>
</comment>
<evidence type="ECO:0000259" key="8">
    <source>
        <dbReference type="Pfam" id="PF02687"/>
    </source>
</evidence>
<protein>
    <submittedName>
        <fullName evidence="10">Permease</fullName>
    </submittedName>
</protein>
<dbReference type="InterPro" id="IPR003838">
    <property type="entry name" value="ABC3_permease_C"/>
</dbReference>
<accession>A0ABQ6FF50</accession>
<reference evidence="11" key="1">
    <citation type="journal article" date="2019" name="Int. J. Syst. Evol. Microbiol.">
        <title>The Global Catalogue of Microorganisms (GCM) 10K type strain sequencing project: providing services to taxonomists for standard genome sequencing and annotation.</title>
        <authorList>
            <consortium name="The Broad Institute Genomics Platform"/>
            <consortium name="The Broad Institute Genome Sequencing Center for Infectious Disease"/>
            <person name="Wu L."/>
            <person name="Ma J."/>
        </authorList>
    </citation>
    <scope>NUCLEOTIDE SEQUENCE [LARGE SCALE GENOMIC DNA]</scope>
    <source>
        <strain evidence="11">NBRC 102407</strain>
    </source>
</reference>
<dbReference type="PANTHER" id="PTHR30489">
    <property type="entry name" value="LIPOPROTEIN-RELEASING SYSTEM TRANSMEMBRANE PROTEIN LOLE"/>
    <property type="match status" value="1"/>
</dbReference>
<dbReference type="InterPro" id="IPR051447">
    <property type="entry name" value="Lipoprotein-release_system"/>
</dbReference>
<feature type="transmembrane region" description="Helical" evidence="7">
    <location>
        <begin position="320"/>
        <end position="353"/>
    </location>
</feature>
<evidence type="ECO:0000259" key="9">
    <source>
        <dbReference type="Pfam" id="PF12704"/>
    </source>
</evidence>
<keyword evidence="4 7" id="KW-0812">Transmembrane</keyword>
<feature type="transmembrane region" description="Helical" evidence="7">
    <location>
        <begin position="365"/>
        <end position="393"/>
    </location>
</feature>